<dbReference type="Gene3D" id="3.40.50.720">
    <property type="entry name" value="NAD(P)-binding Rossmann-like Domain"/>
    <property type="match status" value="1"/>
</dbReference>
<dbReference type="OrthoDB" id="9792005at2"/>
<dbReference type="SUPFAM" id="SSF51735">
    <property type="entry name" value="NAD(P)-binding Rossmann-fold domains"/>
    <property type="match status" value="1"/>
</dbReference>
<comment type="caution">
    <text evidence="2">The sequence shown here is derived from an EMBL/GenBank/DDBJ whole genome shotgun (WGS) entry which is preliminary data.</text>
</comment>
<dbReference type="RefSeq" id="WP_055741809.1">
    <property type="nucleotide sequence ID" value="NZ_JAAIWL010000028.1"/>
</dbReference>
<dbReference type="Gene3D" id="3.30.1780.10">
    <property type="entry name" value="ornithine cyclodeaminase, domain 1"/>
    <property type="match status" value="1"/>
</dbReference>
<evidence type="ECO:0000313" key="3">
    <source>
        <dbReference type="Proteomes" id="UP000051888"/>
    </source>
</evidence>
<evidence type="ECO:0000256" key="1">
    <source>
        <dbReference type="ARBA" id="ARBA00008903"/>
    </source>
</evidence>
<gene>
    <name evidence="2" type="ORF">AN964_21310</name>
</gene>
<dbReference type="PANTHER" id="PTHR13812:SF19">
    <property type="entry name" value="KETIMINE REDUCTASE MU-CRYSTALLIN"/>
    <property type="match status" value="1"/>
</dbReference>
<dbReference type="FunFam" id="3.40.50.720:FF:000311">
    <property type="entry name" value="Ornithine cyclodeaminase"/>
    <property type="match status" value="1"/>
</dbReference>
<name>A0A0Q3WT76_9BACI</name>
<protein>
    <recommendedName>
        <fullName evidence="4">Ornithine cyclodeaminase</fullName>
    </recommendedName>
</protein>
<dbReference type="Proteomes" id="UP000051888">
    <property type="component" value="Unassembled WGS sequence"/>
</dbReference>
<dbReference type="PATRIC" id="fig|157838.3.peg.4677"/>
<dbReference type="Pfam" id="PF02423">
    <property type="entry name" value="OCD_Mu_crystall"/>
    <property type="match status" value="1"/>
</dbReference>
<dbReference type="GO" id="GO:0019752">
    <property type="term" value="P:carboxylic acid metabolic process"/>
    <property type="evidence" value="ECO:0007669"/>
    <property type="project" value="UniProtKB-ARBA"/>
</dbReference>
<proteinExistence type="inferred from homology"/>
<dbReference type="STRING" id="157838.AN964_21310"/>
<reference evidence="2 3" key="1">
    <citation type="submission" date="2015-09" db="EMBL/GenBank/DDBJ databases">
        <title>Genome sequencing project for genomic taxonomy and phylogenomics of Bacillus-like bacteria.</title>
        <authorList>
            <person name="Liu B."/>
            <person name="Wang J."/>
            <person name="Zhu Y."/>
            <person name="Liu G."/>
            <person name="Chen Q."/>
            <person name="Chen Z."/>
            <person name="Lan J."/>
            <person name="Che J."/>
            <person name="Ge C."/>
            <person name="Shi H."/>
            <person name="Pan Z."/>
            <person name="Liu X."/>
        </authorList>
    </citation>
    <scope>NUCLEOTIDE SEQUENCE [LARGE SCALE GENOMIC DNA]</scope>
    <source>
        <strain evidence="2 3">LMG 18435</strain>
    </source>
</reference>
<dbReference type="PIRSF" id="PIRSF001439">
    <property type="entry name" value="CryM"/>
    <property type="match status" value="1"/>
</dbReference>
<dbReference type="InterPro" id="IPR023401">
    <property type="entry name" value="ODC_N"/>
</dbReference>
<dbReference type="GO" id="GO:0016491">
    <property type="term" value="F:oxidoreductase activity"/>
    <property type="evidence" value="ECO:0007669"/>
    <property type="project" value="UniProtKB-ARBA"/>
</dbReference>
<sequence>MLVINQKQVEDILTMKACIQVMEDVLKELAAGEAIQHLRSVVPIEKNNLMGLMPGYLRKEEVIGAKVITIYPENHQHGQPSHQGVVLLNDAKDGSLKAVMDGTKITAIRTAAVSAVATKALSKKDAEVLSLLGSGEQARTHLEAILLVRPIKLVNIWSRNMEKAKEWKAEMEQKYPVSIHVFETVKGAVREADIICTLTASTEPILCGEWVKEGAHINAVGACKAADRELDSELVRKSLFYVDRVESALNESGDYLFPLKKGVIDSNHIVGEIGEVLTKKVHGRQSNSEITIFESLGLAIEDLAAANFIYHEGVKSKKGTFISM</sequence>
<dbReference type="GO" id="GO:0042562">
    <property type="term" value="F:hormone binding"/>
    <property type="evidence" value="ECO:0007669"/>
    <property type="project" value="TreeGrafter"/>
</dbReference>
<accession>A0A0Q3WT76</accession>
<comment type="similarity">
    <text evidence="1">Belongs to the ornithine cyclodeaminase/mu-crystallin family.</text>
</comment>
<evidence type="ECO:0008006" key="4">
    <source>
        <dbReference type="Google" id="ProtNLM"/>
    </source>
</evidence>
<dbReference type="InterPro" id="IPR036291">
    <property type="entry name" value="NAD(P)-bd_dom_sf"/>
</dbReference>
<keyword evidence="3" id="KW-1185">Reference proteome</keyword>
<dbReference type="EMBL" id="LJJC01000006">
    <property type="protein sequence ID" value="KQL51499.1"/>
    <property type="molecule type" value="Genomic_DNA"/>
</dbReference>
<organism evidence="2 3">
    <name type="scientific">Heyndrickxia shackletonii</name>
    <dbReference type="NCBI Taxonomy" id="157838"/>
    <lineage>
        <taxon>Bacteria</taxon>
        <taxon>Bacillati</taxon>
        <taxon>Bacillota</taxon>
        <taxon>Bacilli</taxon>
        <taxon>Bacillales</taxon>
        <taxon>Bacillaceae</taxon>
        <taxon>Heyndrickxia</taxon>
    </lineage>
</organism>
<dbReference type="AlphaFoldDB" id="A0A0Q3WT76"/>
<dbReference type="GO" id="GO:0005737">
    <property type="term" value="C:cytoplasm"/>
    <property type="evidence" value="ECO:0007669"/>
    <property type="project" value="TreeGrafter"/>
</dbReference>
<dbReference type="PANTHER" id="PTHR13812">
    <property type="entry name" value="KETIMINE REDUCTASE MU-CRYSTALLIN"/>
    <property type="match status" value="1"/>
</dbReference>
<dbReference type="InterPro" id="IPR003462">
    <property type="entry name" value="ODC_Mu_crystall"/>
</dbReference>
<evidence type="ECO:0000313" key="2">
    <source>
        <dbReference type="EMBL" id="KQL51499.1"/>
    </source>
</evidence>